<dbReference type="GO" id="GO:0016787">
    <property type="term" value="F:hydrolase activity"/>
    <property type="evidence" value="ECO:0007669"/>
    <property type="project" value="UniProtKB-KW"/>
</dbReference>
<keyword evidence="3 6" id="KW-0378">Hydrolase</keyword>
<gene>
    <name evidence="6" type="primary">fes</name>
    <name evidence="6" type="ORF">ABEU20_003827</name>
</gene>
<comment type="caution">
    <text evidence="6">The sequence shown here is derived from an EMBL/GenBank/DDBJ whole genome shotgun (WGS) entry which is preliminary data.</text>
</comment>
<dbReference type="InterPro" id="IPR050583">
    <property type="entry name" value="Mycobacterial_A85_antigen"/>
</dbReference>
<sequence length="403" mass="44092">MSKVTSGEDLQRRLAVEGAPLIDPGRPGFVTATFAWRAPEGSPVRHVYLEANGITDRRDPDANALRQLPDSDLWVLSREVPERWRGGYGFLPRIEPIAEPAAGQTEWEWWRGVIAGLVTDELNPLPVVTSMGLPARSEAVMPGAPTQRWWIHGVSPRGRMTEEVRSLAGVDRSIWVYEPPGIADGDRPVLIVFDGRVAAVEIPIAPALDRLAERGHRVPLVVMIDSIDPGLRSQELPCSSEFLAALTGDLLPYLRERWDATGDPASVLVGGSSYGGLAATFAALQAPDHFGGAVSLSGSFWWPRLPMAGSSIQERLADREASRSRFWMAAGELEPRLIEENREVRDLLRARGFDVSYREFCGGHDYVHWRALLVEGASALLGRADAGHVCGPRPESVPVPPES</sequence>
<dbReference type="PANTHER" id="PTHR48098">
    <property type="entry name" value="ENTEROCHELIN ESTERASE-RELATED"/>
    <property type="match status" value="1"/>
</dbReference>
<dbReference type="Proteomes" id="UP001629745">
    <property type="component" value="Unassembled WGS sequence"/>
</dbReference>
<comment type="similarity">
    <text evidence="4">Belongs to the Fes family.</text>
</comment>
<accession>A0ABW9FJE1</accession>
<dbReference type="Gene3D" id="2.60.40.10">
    <property type="entry name" value="Immunoglobulins"/>
    <property type="match status" value="1"/>
</dbReference>
<evidence type="ECO:0000256" key="2">
    <source>
        <dbReference type="ARBA" id="ARBA00022490"/>
    </source>
</evidence>
<reference evidence="6 7" key="1">
    <citation type="submission" date="2023-11" db="EMBL/GenBank/DDBJ databases">
        <authorList>
            <person name="Val-Calvo J."/>
            <person name="Scortti M."/>
            <person name="Vazquez-Boland J."/>
        </authorList>
    </citation>
    <scope>NUCLEOTIDE SEQUENCE [LARGE SCALE GENOMIC DNA]</scope>
    <source>
        <strain evidence="6 7">PAM 2766</strain>
    </source>
</reference>
<dbReference type="SUPFAM" id="SSF81296">
    <property type="entry name" value="E set domains"/>
    <property type="match status" value="1"/>
</dbReference>
<dbReference type="InterPro" id="IPR013783">
    <property type="entry name" value="Ig-like_fold"/>
</dbReference>
<dbReference type="Pfam" id="PF00756">
    <property type="entry name" value="Esterase"/>
    <property type="match status" value="1"/>
</dbReference>
<dbReference type="SUPFAM" id="SSF53474">
    <property type="entry name" value="alpha/beta-Hydrolases"/>
    <property type="match status" value="1"/>
</dbReference>
<keyword evidence="2" id="KW-0963">Cytoplasm</keyword>
<dbReference type="RefSeq" id="WP_420165713.1">
    <property type="nucleotide sequence ID" value="NZ_JBDLNV010000006.1"/>
</dbReference>
<evidence type="ECO:0000313" key="6">
    <source>
        <dbReference type="EMBL" id="MFM1725218.1"/>
    </source>
</evidence>
<dbReference type="InterPro" id="IPR000801">
    <property type="entry name" value="Esterase-like"/>
</dbReference>
<evidence type="ECO:0000313" key="7">
    <source>
        <dbReference type="Proteomes" id="UP001629745"/>
    </source>
</evidence>
<protein>
    <submittedName>
        <fullName evidence="6">Enterochelin esterase</fullName>
        <ecNumber evidence="6">3.1.1.-</ecNumber>
    </submittedName>
</protein>
<dbReference type="NCBIfam" id="NF007758">
    <property type="entry name" value="PRK10439.1"/>
    <property type="match status" value="1"/>
</dbReference>
<evidence type="ECO:0000256" key="4">
    <source>
        <dbReference type="ARBA" id="ARBA00024201"/>
    </source>
</evidence>
<dbReference type="InterPro" id="IPR029058">
    <property type="entry name" value="AB_hydrolase_fold"/>
</dbReference>
<dbReference type="InterPro" id="IPR014756">
    <property type="entry name" value="Ig_E-set"/>
</dbReference>
<dbReference type="EMBL" id="JBDLNV010000006">
    <property type="protein sequence ID" value="MFM1725218.1"/>
    <property type="molecule type" value="Genomic_DNA"/>
</dbReference>
<evidence type="ECO:0000256" key="1">
    <source>
        <dbReference type="ARBA" id="ARBA00004496"/>
    </source>
</evidence>
<dbReference type="PANTHER" id="PTHR48098:SF3">
    <property type="entry name" value="IRON(III) ENTEROBACTIN ESTERASE"/>
    <property type="match status" value="1"/>
</dbReference>
<comment type="subcellular location">
    <subcellularLocation>
        <location evidence="1">Cytoplasm</location>
    </subcellularLocation>
</comment>
<dbReference type="Pfam" id="PF11806">
    <property type="entry name" value="Enterochelin_N"/>
    <property type="match status" value="1"/>
</dbReference>
<dbReference type="EC" id="3.1.1.-" evidence="6"/>
<evidence type="ECO:0000256" key="3">
    <source>
        <dbReference type="ARBA" id="ARBA00022801"/>
    </source>
</evidence>
<name>A0ABW9FJE1_9NOCA</name>
<evidence type="ECO:0000259" key="5">
    <source>
        <dbReference type="Pfam" id="PF11806"/>
    </source>
</evidence>
<dbReference type="InterPro" id="IPR021764">
    <property type="entry name" value="Enterochelin_esterase_N"/>
</dbReference>
<organism evidence="6 7">
    <name type="scientific">Rhodococcus parequi</name>
    <dbReference type="NCBI Taxonomy" id="3137122"/>
    <lineage>
        <taxon>Bacteria</taxon>
        <taxon>Bacillati</taxon>
        <taxon>Actinomycetota</taxon>
        <taxon>Actinomycetes</taxon>
        <taxon>Mycobacteriales</taxon>
        <taxon>Nocardiaceae</taxon>
        <taxon>Rhodococcus</taxon>
    </lineage>
</organism>
<feature type="domain" description="Enterochelin esterase N-terminal" evidence="5">
    <location>
        <begin position="33"/>
        <end position="150"/>
    </location>
</feature>
<dbReference type="Gene3D" id="3.40.50.1820">
    <property type="entry name" value="alpha/beta hydrolase"/>
    <property type="match status" value="1"/>
</dbReference>
<proteinExistence type="inferred from homology"/>
<keyword evidence="7" id="KW-1185">Reference proteome</keyword>